<evidence type="ECO:0000256" key="2">
    <source>
        <dbReference type="SAM" id="Phobius"/>
    </source>
</evidence>
<proteinExistence type="inferred from homology"/>
<keyword evidence="4" id="KW-1185">Reference proteome</keyword>
<comment type="similarity">
    <text evidence="1">Belongs to the nucleobase:cation symporter-2 (NCS2) (TC 2.A.40) family.</text>
</comment>
<dbReference type="Proteomes" id="UP001152320">
    <property type="component" value="Chromosome 7"/>
</dbReference>
<comment type="caution">
    <text evidence="3">The sequence shown here is derived from an EMBL/GenBank/DDBJ whole genome shotgun (WGS) entry which is preliminary data.</text>
</comment>
<organism evidence="3 4">
    <name type="scientific">Holothuria leucospilota</name>
    <name type="common">Black long sea cucumber</name>
    <name type="synonym">Mertensiothuria leucospilota</name>
    <dbReference type="NCBI Taxonomy" id="206669"/>
    <lineage>
        <taxon>Eukaryota</taxon>
        <taxon>Metazoa</taxon>
        <taxon>Echinodermata</taxon>
        <taxon>Eleutherozoa</taxon>
        <taxon>Echinozoa</taxon>
        <taxon>Holothuroidea</taxon>
        <taxon>Aspidochirotacea</taxon>
        <taxon>Aspidochirotida</taxon>
        <taxon>Holothuriidae</taxon>
        <taxon>Holothuria</taxon>
    </lineage>
</organism>
<dbReference type="EMBL" id="JAIZAY010000007">
    <property type="protein sequence ID" value="KAJ8039466.1"/>
    <property type="molecule type" value="Genomic_DNA"/>
</dbReference>
<dbReference type="OrthoDB" id="1641903at2759"/>
<gene>
    <name evidence="3" type="ORF">HOLleu_17194</name>
</gene>
<feature type="transmembrane region" description="Helical" evidence="2">
    <location>
        <begin position="21"/>
        <end position="38"/>
    </location>
</feature>
<keyword evidence="2" id="KW-1133">Transmembrane helix</keyword>
<evidence type="ECO:0000256" key="1">
    <source>
        <dbReference type="ARBA" id="ARBA00008821"/>
    </source>
</evidence>
<dbReference type="PANTHER" id="PTHR11119">
    <property type="entry name" value="XANTHINE-URACIL / VITAMIN C PERMEASE FAMILY MEMBER"/>
    <property type="match status" value="1"/>
</dbReference>
<accession>A0A9Q1HBS1</accession>
<dbReference type="AlphaFoldDB" id="A0A9Q1HBS1"/>
<evidence type="ECO:0000313" key="4">
    <source>
        <dbReference type="Proteomes" id="UP001152320"/>
    </source>
</evidence>
<protein>
    <submittedName>
        <fullName evidence="3">Solute carrier family 23 member 1</fullName>
    </submittedName>
</protein>
<sequence>MVSSIGFANLSFIKINTSRNLFILGFALFLGMGVPDYLAKNPGAINTGSTLIDQILNVTLGSNMFIGGLTACILDNLVRGTPDEKGLNWSREMLGVEDGDVEEETGYQPSCYDLPFGMKREASDTISLTHAFAKQKEQGTFAPYESLVHCCPNEMTEYKCQCSK</sequence>
<reference evidence="3" key="1">
    <citation type="submission" date="2021-10" db="EMBL/GenBank/DDBJ databases">
        <title>Tropical sea cucumber genome reveals ecological adaptation and Cuvierian tubules defense mechanism.</title>
        <authorList>
            <person name="Chen T."/>
        </authorList>
    </citation>
    <scope>NUCLEOTIDE SEQUENCE</scope>
    <source>
        <strain evidence="3">Nanhai2018</strain>
        <tissue evidence="3">Muscle</tissue>
    </source>
</reference>
<keyword evidence="2" id="KW-0812">Transmembrane</keyword>
<evidence type="ECO:0000313" key="3">
    <source>
        <dbReference type="EMBL" id="KAJ8039466.1"/>
    </source>
</evidence>
<name>A0A9Q1HBS1_HOLLE</name>
<keyword evidence="2" id="KW-0472">Membrane</keyword>